<organism evidence="1 2">
    <name type="scientific">Symbiodinium natans</name>
    <dbReference type="NCBI Taxonomy" id="878477"/>
    <lineage>
        <taxon>Eukaryota</taxon>
        <taxon>Sar</taxon>
        <taxon>Alveolata</taxon>
        <taxon>Dinophyceae</taxon>
        <taxon>Suessiales</taxon>
        <taxon>Symbiodiniaceae</taxon>
        <taxon>Symbiodinium</taxon>
    </lineage>
</organism>
<evidence type="ECO:0000313" key="1">
    <source>
        <dbReference type="EMBL" id="CAE7370022.1"/>
    </source>
</evidence>
<protein>
    <submittedName>
        <fullName evidence="1">Uncharacterized protein</fullName>
    </submittedName>
</protein>
<name>A0A812QGA9_9DINO</name>
<comment type="caution">
    <text evidence="1">The sequence shown here is derived from an EMBL/GenBank/DDBJ whole genome shotgun (WGS) entry which is preliminary data.</text>
</comment>
<dbReference type="OrthoDB" id="412720at2759"/>
<accession>A0A812QGA9</accession>
<sequence>MDRYTNMDYSKKELDAEAMDQLVTLSACFHTRRVDYLQMFTTSESLLGKFYHTWTKSTREATEKFENMFCSQFAALMVMVWDGSLQMNRDKTITPVNTSAVRMHFAGARELLPGDFDPGDVLRIENGHFDETYQLQIPYDHYQKYDDLAARQEAESLFVRGQTKNDLMRTCLAKLPSVEYVNEHLPTFAHKMQEWLHKHTCDTKCGAYHMELPAKTLPREKEPSRTITTGSVWPTVPSLRPAASHALIEARDSTRSPSKW</sequence>
<dbReference type="Proteomes" id="UP000604046">
    <property type="component" value="Unassembled WGS sequence"/>
</dbReference>
<evidence type="ECO:0000313" key="2">
    <source>
        <dbReference type="Proteomes" id="UP000604046"/>
    </source>
</evidence>
<gene>
    <name evidence="1" type="ORF">SNAT2548_LOCUS20177</name>
</gene>
<dbReference type="AlphaFoldDB" id="A0A812QGA9"/>
<dbReference type="EMBL" id="CAJNDS010002202">
    <property type="protein sequence ID" value="CAE7370022.1"/>
    <property type="molecule type" value="Genomic_DNA"/>
</dbReference>
<reference evidence="1" key="1">
    <citation type="submission" date="2021-02" db="EMBL/GenBank/DDBJ databases">
        <authorList>
            <person name="Dougan E. K."/>
            <person name="Rhodes N."/>
            <person name="Thang M."/>
            <person name="Chan C."/>
        </authorList>
    </citation>
    <scope>NUCLEOTIDE SEQUENCE</scope>
</reference>
<proteinExistence type="predicted"/>
<keyword evidence="2" id="KW-1185">Reference proteome</keyword>